<evidence type="ECO:0000256" key="1">
    <source>
        <dbReference type="ARBA" id="ARBA00007734"/>
    </source>
</evidence>
<dbReference type="PANTHER" id="PTHR37423:SF2">
    <property type="entry name" value="MEMBRANE-BOUND LYTIC MUREIN TRANSGLYCOSYLASE C"/>
    <property type="match status" value="1"/>
</dbReference>
<dbReference type="CDD" id="cd00254">
    <property type="entry name" value="LT-like"/>
    <property type="match status" value="1"/>
</dbReference>
<dbReference type="InterPro" id="IPR008258">
    <property type="entry name" value="Transglycosylase_SLT_dom_1"/>
</dbReference>
<name>A0A0S4V3H1_RALSL</name>
<organism evidence="4">
    <name type="scientific">Ralstonia solanacearum</name>
    <name type="common">Pseudomonas solanacearum</name>
    <dbReference type="NCBI Taxonomy" id="305"/>
    <lineage>
        <taxon>Bacteria</taxon>
        <taxon>Pseudomonadati</taxon>
        <taxon>Pseudomonadota</taxon>
        <taxon>Betaproteobacteria</taxon>
        <taxon>Burkholderiales</taxon>
        <taxon>Burkholderiaceae</taxon>
        <taxon>Ralstonia</taxon>
        <taxon>Ralstonia solanacearum species complex</taxon>
    </lineage>
</organism>
<evidence type="ECO:0000256" key="2">
    <source>
        <dbReference type="SAM" id="Phobius"/>
    </source>
</evidence>
<evidence type="ECO:0000313" key="4">
    <source>
        <dbReference type="EMBL" id="CUV28862.1"/>
    </source>
</evidence>
<keyword evidence="2" id="KW-0812">Transmembrane</keyword>
<feature type="transmembrane region" description="Helical" evidence="2">
    <location>
        <begin position="364"/>
        <end position="386"/>
    </location>
</feature>
<sequence>MAANSFDVRITAVDRVSAVVNKINQSIARTTRPARDLQASFSELGRQLGLDRVANGMKSIGSAAQNATRHVGAMVPALAAIAGIGTVAGIAALATDFGRAGAEISRTSGVLGVAANDLQAYRGAAKLAGLSSDDMTGSLKTLGRTIEDATFGRNQDALVMMHMFGIELHRTKTGAVDATRALKEVANAIVAQKGNVQAQAKIAGTFGVESLLPLLQKGGKGIDEFVAKARAMGLVLSDKQLAKGEQFNANMLKMEASATKLKYAFGDAMAPGVERVINAVGKLVEKYGDVAATKVAEYVEKFANWLDHVDWEKKADSVAKFVDSIGGVKGVAIAIAAISFASPIAGVLSLISNLTKLATATVPAAVAALGTIGTAATAALAAWLALKVAKAAGLPDTDQQKGAEDVKNGNWGAASAHLPALDFLGATWDRLSGKSNSEIAYGLKGNGGKPTAESAALFSKLESQYGLPAGLLDSVWKTESERGTNMKSPAGAMGHFQFMPATARQYGVTDPYDLTQSATGAARMYSDLLKANGGDLNKALAAYNWGQGNLASKGMQNAPKETQDYIAKVRSQMGGGSLYSGQTAPIVAANQPGAVAGVGATADAGKVHVEINLVGAPAGTKASARSSGNVSASVRIGQSLLVDSEGV</sequence>
<protein>
    <submittedName>
        <fullName evidence="4">Hypothethical protein</fullName>
    </submittedName>
</protein>
<keyword evidence="2" id="KW-1133">Transmembrane helix</keyword>
<dbReference type="Gene3D" id="1.10.530.10">
    <property type="match status" value="1"/>
</dbReference>
<dbReference type="EMBL" id="LN899824">
    <property type="protein sequence ID" value="CUV28862.1"/>
    <property type="molecule type" value="Genomic_DNA"/>
</dbReference>
<evidence type="ECO:0000259" key="3">
    <source>
        <dbReference type="Pfam" id="PF01464"/>
    </source>
</evidence>
<feature type="transmembrane region" description="Helical" evidence="2">
    <location>
        <begin position="330"/>
        <end position="352"/>
    </location>
</feature>
<proteinExistence type="inferred from homology"/>
<keyword evidence="2" id="KW-0472">Membrane</keyword>
<dbReference type="Pfam" id="PF01464">
    <property type="entry name" value="SLT"/>
    <property type="match status" value="1"/>
</dbReference>
<gene>
    <name evidence="4" type="ORF">RUN1985_v1_290012</name>
</gene>
<dbReference type="InterPro" id="IPR023346">
    <property type="entry name" value="Lysozyme-like_dom_sf"/>
</dbReference>
<comment type="similarity">
    <text evidence="1">Belongs to the transglycosylase Slt family.</text>
</comment>
<accession>A0A0S4V3H1</accession>
<dbReference type="PANTHER" id="PTHR37423">
    <property type="entry name" value="SOLUBLE LYTIC MUREIN TRANSGLYCOSYLASE-RELATED"/>
    <property type="match status" value="1"/>
</dbReference>
<feature type="domain" description="Transglycosylase SLT" evidence="3">
    <location>
        <begin position="457"/>
        <end position="565"/>
    </location>
</feature>
<reference evidence="4" key="1">
    <citation type="submission" date="2015-10" db="EMBL/GenBank/DDBJ databases">
        <authorList>
            <person name="Gilbert D.G."/>
        </authorList>
    </citation>
    <scope>NUCLEOTIDE SEQUENCE</scope>
    <source>
        <strain evidence="4">Phyl III-seqv23</strain>
    </source>
</reference>
<dbReference type="SUPFAM" id="SSF53955">
    <property type="entry name" value="Lysozyme-like"/>
    <property type="match status" value="1"/>
</dbReference>
<dbReference type="AlphaFoldDB" id="A0A0S4V3H1"/>